<feature type="transmembrane region" description="Helical" evidence="1">
    <location>
        <begin position="84"/>
        <end position="101"/>
    </location>
</feature>
<dbReference type="AlphaFoldDB" id="A0A9X2J5M2"/>
<keyword evidence="1" id="KW-1133">Transmembrane helix</keyword>
<feature type="transmembrane region" description="Helical" evidence="1">
    <location>
        <begin position="35"/>
        <end position="55"/>
    </location>
</feature>
<dbReference type="Proteomes" id="UP001139028">
    <property type="component" value="Unassembled WGS sequence"/>
</dbReference>
<protein>
    <submittedName>
        <fullName evidence="2">Uncharacterized protein</fullName>
    </submittedName>
</protein>
<keyword evidence="3" id="KW-1185">Reference proteome</keyword>
<evidence type="ECO:0000313" key="2">
    <source>
        <dbReference type="EMBL" id="MCO1335353.1"/>
    </source>
</evidence>
<feature type="transmembrane region" description="Helical" evidence="1">
    <location>
        <begin position="6"/>
        <end position="23"/>
    </location>
</feature>
<keyword evidence="1" id="KW-0812">Transmembrane</keyword>
<comment type="caution">
    <text evidence="2">The sequence shown here is derived from an EMBL/GenBank/DDBJ whole genome shotgun (WGS) entry which is preliminary data.</text>
</comment>
<keyword evidence="1" id="KW-0472">Membrane</keyword>
<proteinExistence type="predicted"/>
<evidence type="ECO:0000256" key="1">
    <source>
        <dbReference type="SAM" id="Phobius"/>
    </source>
</evidence>
<name>A0A9X2J5M2_9GAMM</name>
<organism evidence="2 3">
    <name type="scientific">Microbulbifer okhotskensis</name>
    <dbReference type="NCBI Taxonomy" id="2926617"/>
    <lineage>
        <taxon>Bacteria</taxon>
        <taxon>Pseudomonadati</taxon>
        <taxon>Pseudomonadota</taxon>
        <taxon>Gammaproteobacteria</taxon>
        <taxon>Cellvibrionales</taxon>
        <taxon>Microbulbiferaceae</taxon>
        <taxon>Microbulbifer</taxon>
    </lineage>
</organism>
<dbReference type="EMBL" id="JALBWM010000059">
    <property type="protein sequence ID" value="MCO1335353.1"/>
    <property type="molecule type" value="Genomic_DNA"/>
</dbReference>
<evidence type="ECO:0000313" key="3">
    <source>
        <dbReference type="Proteomes" id="UP001139028"/>
    </source>
</evidence>
<gene>
    <name evidence="2" type="ORF">MO867_13525</name>
</gene>
<reference evidence="2" key="1">
    <citation type="journal article" date="2022" name="Arch. Microbiol.">
        <title>Microbulbifer okhotskensis sp. nov., isolated from a deep bottom sediment of the Okhotsk Sea.</title>
        <authorList>
            <person name="Romanenko L."/>
            <person name="Kurilenko V."/>
            <person name="Otstavnykh N."/>
            <person name="Velansky P."/>
            <person name="Isaeva M."/>
            <person name="Mikhailov V."/>
        </authorList>
    </citation>
    <scope>NUCLEOTIDE SEQUENCE</scope>
    <source>
        <strain evidence="2">OS29</strain>
    </source>
</reference>
<accession>A0A9X2J5M2</accession>
<sequence>MFDEKYIVGGAISILFFLAWNGPKLYREKITGWVILAWWMITVSFLIWDLALIVVEHKLTAVIDEKTLSVAKEAVDKIEIPLRWWIYLGVIFAVDILLWVFSKYRLEDMLESKS</sequence>
<dbReference type="RefSeq" id="WP_252469405.1">
    <property type="nucleotide sequence ID" value="NZ_JALBWM010000059.1"/>
</dbReference>